<sequence length="496" mass="54972">MEAAFYGRISADHAGQGLGVQRQLEDCTRKATALGWTLPESLHFVDNDVSSSKGDPRPAYDALMAAISAGTVKALVVYDLDRLTRRPIELEQFMALVDSTGVLLANVSGDVDLTTANGQMLARIKGAVAAQEARRISERVKRQKQQRAESGLANGQRYRTYGYNRDWSVVPEEAAVVKEVFERAAAGEAKHSITRDLQARGITTTAGGTWRPIQTTRLLRTAKYAGLQIRNGEVIGKAAVKPIITEAMFEAVQTPVKGRTTNTRKYLASGILVCSLCEQKMTGASDARGNKRYRCDPNTGGCGRMSIKAEWIDDLLDRYMSHIVMHDYLEAQESQPEPVEDNRLAEIDAEIEYIRNNVIELEDRVEMVNEARKRRRAIVAEQAASLSTPAPLTWDAIQHYDEADVTAKAARIKTRIKYIFLQPGKRGRQTKLDLNRLVVVMWDGRKVPGQAIDVDDVRPRMKSGVPPELVEVEIINKATGEVVSTTKVLNDPTIPE</sequence>
<dbReference type="PROSITE" id="PS51736">
    <property type="entry name" value="RECOMBINASES_3"/>
    <property type="match status" value="1"/>
</dbReference>
<comment type="caution">
    <text evidence="3">The sequence shown here is derived from an EMBL/GenBank/DDBJ whole genome shotgun (WGS) entry which is preliminary data.</text>
</comment>
<dbReference type="Pfam" id="PF07508">
    <property type="entry name" value="Recombinase"/>
    <property type="match status" value="1"/>
</dbReference>
<evidence type="ECO:0000259" key="1">
    <source>
        <dbReference type="PROSITE" id="PS51736"/>
    </source>
</evidence>
<dbReference type="Gene3D" id="3.90.1750.20">
    <property type="entry name" value="Putative Large Serine Recombinase, Chain B, Domain 2"/>
    <property type="match status" value="1"/>
</dbReference>
<organism evidence="3 4">
    <name type="scientific">Nocardioides abyssi</name>
    <dbReference type="NCBI Taxonomy" id="3058370"/>
    <lineage>
        <taxon>Bacteria</taxon>
        <taxon>Bacillati</taxon>
        <taxon>Actinomycetota</taxon>
        <taxon>Actinomycetes</taxon>
        <taxon>Propionibacteriales</taxon>
        <taxon>Nocardioidaceae</taxon>
        <taxon>Nocardioides</taxon>
    </lineage>
</organism>
<dbReference type="CDD" id="cd00338">
    <property type="entry name" value="Ser_Recombinase"/>
    <property type="match status" value="1"/>
</dbReference>
<dbReference type="InterPro" id="IPR006119">
    <property type="entry name" value="Resolv_N"/>
</dbReference>
<evidence type="ECO:0000313" key="3">
    <source>
        <dbReference type="EMBL" id="MDN4162932.1"/>
    </source>
</evidence>
<feature type="domain" description="Recombinase" evidence="2">
    <location>
        <begin position="157"/>
        <end position="262"/>
    </location>
</feature>
<dbReference type="RefSeq" id="WP_300962082.1">
    <property type="nucleotide sequence ID" value="NZ_JAUHJR010000008.1"/>
</dbReference>
<dbReference type="SUPFAM" id="SSF53041">
    <property type="entry name" value="Resolvase-like"/>
    <property type="match status" value="1"/>
</dbReference>
<dbReference type="InterPro" id="IPR036162">
    <property type="entry name" value="Resolvase-like_N_sf"/>
</dbReference>
<dbReference type="Gene3D" id="3.40.50.1390">
    <property type="entry name" value="Resolvase, N-terminal catalytic domain"/>
    <property type="match status" value="1"/>
</dbReference>
<feature type="domain" description="Resolvase/invertase-type recombinase catalytic" evidence="1">
    <location>
        <begin position="2"/>
        <end position="151"/>
    </location>
</feature>
<evidence type="ECO:0000259" key="2">
    <source>
        <dbReference type="PROSITE" id="PS51737"/>
    </source>
</evidence>
<dbReference type="InterPro" id="IPR011109">
    <property type="entry name" value="DNA_bind_recombinase_dom"/>
</dbReference>
<gene>
    <name evidence="3" type="ORF">QWY29_16300</name>
</gene>
<dbReference type="PROSITE" id="PS51737">
    <property type="entry name" value="RECOMBINASE_DNA_BIND"/>
    <property type="match status" value="1"/>
</dbReference>
<name>A0ABT8EXS3_9ACTN</name>
<dbReference type="EMBL" id="JAUHJR010000008">
    <property type="protein sequence ID" value="MDN4162932.1"/>
    <property type="molecule type" value="Genomic_DNA"/>
</dbReference>
<dbReference type="InterPro" id="IPR050639">
    <property type="entry name" value="SSR_resolvase"/>
</dbReference>
<dbReference type="Proteomes" id="UP001168537">
    <property type="component" value="Unassembled WGS sequence"/>
</dbReference>
<dbReference type="PANTHER" id="PTHR30461">
    <property type="entry name" value="DNA-INVERTASE FROM LAMBDOID PROPHAGE"/>
    <property type="match status" value="1"/>
</dbReference>
<dbReference type="InterPro" id="IPR025827">
    <property type="entry name" value="Zn_ribbon_recom_dom"/>
</dbReference>
<protein>
    <submittedName>
        <fullName evidence="3">Recombinase family protein</fullName>
    </submittedName>
</protein>
<proteinExistence type="predicted"/>
<dbReference type="InterPro" id="IPR038109">
    <property type="entry name" value="DNA_bind_recomb_sf"/>
</dbReference>
<evidence type="ECO:0000313" key="4">
    <source>
        <dbReference type="Proteomes" id="UP001168537"/>
    </source>
</evidence>
<dbReference type="PANTHER" id="PTHR30461:SF23">
    <property type="entry name" value="DNA RECOMBINASE-RELATED"/>
    <property type="match status" value="1"/>
</dbReference>
<accession>A0ABT8EXS3</accession>
<dbReference type="Pfam" id="PF00239">
    <property type="entry name" value="Resolvase"/>
    <property type="match status" value="1"/>
</dbReference>
<dbReference type="SMART" id="SM00857">
    <property type="entry name" value="Resolvase"/>
    <property type="match status" value="1"/>
</dbReference>
<dbReference type="Pfam" id="PF13408">
    <property type="entry name" value="Zn_ribbon_recom"/>
    <property type="match status" value="1"/>
</dbReference>
<reference evidence="3" key="1">
    <citation type="submission" date="2023-06" db="EMBL/GenBank/DDBJ databases">
        <title>Draft genome sequence of Nocardioides sp. SOB72.</title>
        <authorList>
            <person name="Zhang G."/>
        </authorList>
    </citation>
    <scope>NUCLEOTIDE SEQUENCE</scope>
    <source>
        <strain evidence="3">SOB72</strain>
    </source>
</reference>
<keyword evidence="4" id="KW-1185">Reference proteome</keyword>